<reference evidence="1 2" key="1">
    <citation type="submission" date="2013-08" db="EMBL/GenBank/DDBJ databases">
        <authorList>
            <person name="Durkin A.S."/>
            <person name="Haft D.R."/>
            <person name="McCorrison J."/>
            <person name="Torralba M."/>
            <person name="Gillis M."/>
            <person name="Haft D.H."/>
            <person name="Methe B."/>
            <person name="Sutton G."/>
            <person name="Nelson K.E."/>
        </authorList>
    </citation>
    <scope>NUCLEOTIDE SEQUENCE [LARGE SCALE GENOMIC DNA]</scope>
    <source>
        <strain evidence="1 2">VPI DR56BR1116</strain>
    </source>
</reference>
<name>U1FNZ0_TRESO</name>
<accession>U1FNZ0</accession>
<evidence type="ECO:0000313" key="1">
    <source>
        <dbReference type="EMBL" id="ERF61181.1"/>
    </source>
</evidence>
<dbReference type="PATRIC" id="fig|1125725.3.peg.854"/>
<dbReference type="AlphaFoldDB" id="U1FNZ0"/>
<comment type="caution">
    <text evidence="1">The sequence shown here is derived from an EMBL/GenBank/DDBJ whole genome shotgun (WGS) entry which is preliminary data.</text>
</comment>
<evidence type="ECO:0000313" key="2">
    <source>
        <dbReference type="Proteomes" id="UP000016412"/>
    </source>
</evidence>
<protein>
    <submittedName>
        <fullName evidence="1">Uncharacterized protein</fullName>
    </submittedName>
</protein>
<gene>
    <name evidence="1" type="ORF">HMPREF1325_0605</name>
</gene>
<dbReference type="Proteomes" id="UP000016412">
    <property type="component" value="Unassembled WGS sequence"/>
</dbReference>
<organism evidence="1 2">
    <name type="scientific">Treponema socranskii subsp. socranskii VPI DR56BR1116 = ATCC 35536</name>
    <dbReference type="NCBI Taxonomy" id="1125725"/>
    <lineage>
        <taxon>Bacteria</taxon>
        <taxon>Pseudomonadati</taxon>
        <taxon>Spirochaetota</taxon>
        <taxon>Spirochaetia</taxon>
        <taxon>Spirochaetales</taxon>
        <taxon>Treponemataceae</taxon>
        <taxon>Treponema</taxon>
    </lineage>
</organism>
<proteinExistence type="predicted"/>
<sequence>MNTIQYIFANSIIKRVRVRARLKTFSEIDSKSAKADT</sequence>
<dbReference type="EMBL" id="AUZJ01000016">
    <property type="protein sequence ID" value="ERF61181.1"/>
    <property type="molecule type" value="Genomic_DNA"/>
</dbReference>